<sequence length="487" mass="55426">MTQNQLTQPNVIVVVADTLRTAFLGCYGNDWIHTPSIDRFAQQSVRFTRAHPECLPTIPTRRTLHSGRRAFPFNDYRPVPWDNVYLPGWQPMNAEESTIAETLQQAGYHTGFVADVPHYFVPGMNFTRGFQQWEFVRGQAEDRWQAVADADPALLDRYRAGAPDRIAAHLVNVRPHRPEEDWPAARTFQRAIDFLRDNHPPGRNKDTSPFYLYVDSFTPHETWEAPLHYYDLYGSRAQREPICLTAAYGPFADQYDDRIPSIRANYAGLVTMVDTWFGRLLDTVDQLGLRDNTLIFFFSDHGTNFGDNPDRIMGKPADYMYPGTMDIPLLMRHPAGLGAGQVRDELVYTLDVPATILDAARQQSADPVEGQSLLPLLNDGGGFSRREYLTCRYGNSVWYRDDRNWFFDAIGWQSPPSNTSPSSGRQPVTRLFDLETDPDCRLNIAGRSPERVALARERVLADAGGHLNYYERHDSTDALGRPEFSSR</sequence>
<dbReference type="SUPFAM" id="SSF53649">
    <property type="entry name" value="Alkaline phosphatase-like"/>
    <property type="match status" value="1"/>
</dbReference>
<comment type="similarity">
    <text evidence="1">Belongs to the sulfatase family.</text>
</comment>
<dbReference type="AlphaFoldDB" id="A0A6B0YVW2"/>
<dbReference type="InterPro" id="IPR000917">
    <property type="entry name" value="Sulfatase_N"/>
</dbReference>
<protein>
    <submittedName>
        <fullName evidence="3">Sulfatase</fullName>
    </submittedName>
</protein>
<organism evidence="3">
    <name type="scientific">Caldilineaceae bacterium SB0664_bin_27</name>
    <dbReference type="NCBI Taxonomy" id="2605260"/>
    <lineage>
        <taxon>Bacteria</taxon>
        <taxon>Bacillati</taxon>
        <taxon>Chloroflexota</taxon>
        <taxon>Caldilineae</taxon>
        <taxon>Caldilineales</taxon>
        <taxon>Caldilineaceae</taxon>
    </lineage>
</organism>
<dbReference type="PANTHER" id="PTHR42693:SF33">
    <property type="entry name" value="ARYLSULFATASE"/>
    <property type="match status" value="1"/>
</dbReference>
<dbReference type="Pfam" id="PF00884">
    <property type="entry name" value="Sulfatase"/>
    <property type="match status" value="1"/>
</dbReference>
<dbReference type="InterPro" id="IPR050738">
    <property type="entry name" value="Sulfatase"/>
</dbReference>
<reference evidence="3" key="1">
    <citation type="submission" date="2019-09" db="EMBL/GenBank/DDBJ databases">
        <title>Characterisation of the sponge microbiome using genome-centric metagenomics.</title>
        <authorList>
            <person name="Engelberts J.P."/>
            <person name="Robbins S.J."/>
            <person name="De Goeij J.M."/>
            <person name="Aranda M."/>
            <person name="Bell S.C."/>
            <person name="Webster N.S."/>
        </authorList>
    </citation>
    <scope>NUCLEOTIDE SEQUENCE</scope>
    <source>
        <strain evidence="3">SB0664_bin_27</strain>
    </source>
</reference>
<name>A0A6B0YVW2_9CHLR</name>
<proteinExistence type="inferred from homology"/>
<evidence type="ECO:0000313" key="3">
    <source>
        <dbReference type="EMBL" id="MXY94275.1"/>
    </source>
</evidence>
<dbReference type="EMBL" id="VXRG01000105">
    <property type="protein sequence ID" value="MXY94275.1"/>
    <property type="molecule type" value="Genomic_DNA"/>
</dbReference>
<feature type="domain" description="Sulfatase N-terminal" evidence="2">
    <location>
        <begin position="9"/>
        <end position="360"/>
    </location>
</feature>
<evidence type="ECO:0000256" key="1">
    <source>
        <dbReference type="ARBA" id="ARBA00008779"/>
    </source>
</evidence>
<dbReference type="CDD" id="cd16148">
    <property type="entry name" value="sulfatase_like"/>
    <property type="match status" value="1"/>
</dbReference>
<gene>
    <name evidence="3" type="ORF">F4Y42_12600</name>
</gene>
<evidence type="ECO:0000259" key="2">
    <source>
        <dbReference type="Pfam" id="PF00884"/>
    </source>
</evidence>
<comment type="caution">
    <text evidence="3">The sequence shown here is derived from an EMBL/GenBank/DDBJ whole genome shotgun (WGS) entry which is preliminary data.</text>
</comment>
<dbReference type="Gene3D" id="3.40.720.10">
    <property type="entry name" value="Alkaline Phosphatase, subunit A"/>
    <property type="match status" value="1"/>
</dbReference>
<accession>A0A6B0YVW2</accession>
<dbReference type="GO" id="GO:0004065">
    <property type="term" value="F:arylsulfatase activity"/>
    <property type="evidence" value="ECO:0007669"/>
    <property type="project" value="TreeGrafter"/>
</dbReference>
<dbReference type="InterPro" id="IPR017850">
    <property type="entry name" value="Alkaline_phosphatase_core_sf"/>
</dbReference>
<dbReference type="PANTHER" id="PTHR42693">
    <property type="entry name" value="ARYLSULFATASE FAMILY MEMBER"/>
    <property type="match status" value="1"/>
</dbReference>